<dbReference type="InterPro" id="IPR043504">
    <property type="entry name" value="Peptidase_S1_PA_chymotrypsin"/>
</dbReference>
<protein>
    <recommendedName>
        <fullName evidence="3">Serine protease</fullName>
    </recommendedName>
</protein>
<proteinExistence type="predicted"/>
<dbReference type="AlphaFoldDB" id="K9WNV6"/>
<name>K9WNV6_9CYAN</name>
<evidence type="ECO:0008006" key="3">
    <source>
        <dbReference type="Google" id="ProtNLM"/>
    </source>
</evidence>
<keyword evidence="2" id="KW-1185">Reference proteome</keyword>
<evidence type="ECO:0000313" key="1">
    <source>
        <dbReference type="EMBL" id="AFZ22060.1"/>
    </source>
</evidence>
<dbReference type="HOGENOM" id="CLU_425016_0_0_3"/>
<dbReference type="Proteomes" id="UP000010471">
    <property type="component" value="Plasmid pMIC7113.01"/>
</dbReference>
<evidence type="ECO:0000313" key="2">
    <source>
        <dbReference type="Proteomes" id="UP000010471"/>
    </source>
</evidence>
<dbReference type="RefSeq" id="WP_015186186.1">
    <property type="nucleotide sequence ID" value="NC_019739.1"/>
</dbReference>
<dbReference type="Pfam" id="PF13365">
    <property type="entry name" value="Trypsin_2"/>
    <property type="match status" value="1"/>
</dbReference>
<reference evidence="1 2" key="1">
    <citation type="submission" date="2012-06" db="EMBL/GenBank/DDBJ databases">
        <title>Finished plasmid 1 of genome of Microcoleus sp. PCC 7113.</title>
        <authorList>
            <consortium name="US DOE Joint Genome Institute"/>
            <person name="Gugger M."/>
            <person name="Coursin T."/>
            <person name="Rippka R."/>
            <person name="Tandeau De Marsac N."/>
            <person name="Huntemann M."/>
            <person name="Wei C.-L."/>
            <person name="Han J."/>
            <person name="Detter J.C."/>
            <person name="Han C."/>
            <person name="Tapia R."/>
            <person name="Chen A."/>
            <person name="Kyrpides N."/>
            <person name="Mavromatis K."/>
            <person name="Markowitz V."/>
            <person name="Szeto E."/>
            <person name="Ivanova N."/>
            <person name="Pagani I."/>
            <person name="Pati A."/>
            <person name="Goodwin L."/>
            <person name="Nordberg H.P."/>
            <person name="Cantor M.N."/>
            <person name="Hua S.X."/>
            <person name="Woyke T."/>
            <person name="Kerfeld C.A."/>
        </authorList>
    </citation>
    <scope>NUCLEOTIDE SEQUENCE [LARGE SCALE GENOMIC DNA]</scope>
    <source>
        <strain evidence="1 2">PCC 7113</strain>
        <plasmid evidence="1 2">pMIC7113.01</plasmid>
    </source>
</reference>
<geneLocation type="plasmid" evidence="1 2">
    <name>pMIC7113.01</name>
</geneLocation>
<gene>
    <name evidence="1" type="ORF">Mic7113_6480</name>
</gene>
<sequence>MSIYRLQTSLVGKRKLSNFVCNVIDNDKVCQWVTDNIPESTEIIEFLEGELEPIKNSDLAEILKSRLDRLGKIRSSIFLAFNEPDYLSSAFLERGLRCSAAVCLLKRAYWYEDLIEKIKDSSINDSFEILKQLSEKIYLLTAKHPGEHEDIWGNYDRVSDALENEVIKTKLGNFKKDLDELTIEDKHREGTIYIPFATGFMVGKNYLITNFHVFNQENKDEIKNFVAQFRYEKNALGKDLETVDYQLDPDVFCISNEQLDYTIVQVKSLENYEKAGLRFAEAGENFGWLPMLADSTLIAPPISRDHANHLVKLIAEFDINRIFPADLLGEPVFIVQHPQGTQKKIVLFNNRVQKIYHKFLQYEADADFGSSGSPLLNSQWQLVGLHHAALVRWNGEDIEVQGNLGTRACEIVKHLETNRNQPGVADFLDNERYVVKRDGRLLKGTIYILVGYQRVGVPSLEHSNQEVTIAKKLLEKIIESSHEGFPVKDVLQEGGNDYSAGINYINKQNYQIGDVAIEIRASFYPDELDEGTRVTIFYSDERPDHKAYAEIVLQALLYQVPQLSNIVQSSTAASEIDLQFCKDVNMPSLVMNLDFLGMDFEQVMRKVGAPPVGQEPISEFDRGILDGLKSWVRVLSPIGFWDAD</sequence>
<keyword evidence="1" id="KW-0614">Plasmid</keyword>
<dbReference type="SUPFAM" id="SSF50494">
    <property type="entry name" value="Trypsin-like serine proteases"/>
    <property type="match status" value="1"/>
</dbReference>
<dbReference type="OrthoDB" id="9770276at2"/>
<organism evidence="1 2">
    <name type="scientific">Allocoleopsis franciscana PCC 7113</name>
    <dbReference type="NCBI Taxonomy" id="1173027"/>
    <lineage>
        <taxon>Bacteria</taxon>
        <taxon>Bacillati</taxon>
        <taxon>Cyanobacteriota</taxon>
        <taxon>Cyanophyceae</taxon>
        <taxon>Coleofasciculales</taxon>
        <taxon>Coleofasciculaceae</taxon>
        <taxon>Allocoleopsis</taxon>
        <taxon>Allocoleopsis franciscana</taxon>
    </lineage>
</organism>
<dbReference type="Gene3D" id="2.40.10.10">
    <property type="entry name" value="Trypsin-like serine proteases"/>
    <property type="match status" value="2"/>
</dbReference>
<accession>K9WNV6</accession>
<dbReference type="InterPro" id="IPR009003">
    <property type="entry name" value="Peptidase_S1_PA"/>
</dbReference>
<dbReference type="EMBL" id="CP003631">
    <property type="protein sequence ID" value="AFZ22060.1"/>
    <property type="molecule type" value="Genomic_DNA"/>
</dbReference>
<dbReference type="KEGG" id="mic:Mic7113_6480"/>